<dbReference type="Proteomes" id="UP000654345">
    <property type="component" value="Unassembled WGS sequence"/>
</dbReference>
<accession>A0ABQ3UZD1</accession>
<dbReference type="Gene3D" id="1.20.1250.20">
    <property type="entry name" value="MFS general substrate transporter like domains"/>
    <property type="match status" value="1"/>
</dbReference>
<evidence type="ECO:0000313" key="2">
    <source>
        <dbReference type="Proteomes" id="UP000654345"/>
    </source>
</evidence>
<reference evidence="1 2" key="1">
    <citation type="journal article" date="2021" name="Int. J. Syst. Evol. Microbiol.">
        <title>Reticulibacter mediterranei gen. nov., sp. nov., within the new family Reticulibacteraceae fam. nov., and Ktedonospora formicarum gen. nov., sp. nov., Ktedonobacter robiniae sp. nov., Dictyobacter formicarum sp. nov. and Dictyobacter arantiisoli sp. nov., belonging to the class Ktedonobacteria.</title>
        <authorList>
            <person name="Yabe S."/>
            <person name="Zheng Y."/>
            <person name="Wang C.M."/>
            <person name="Sakai Y."/>
            <person name="Abe K."/>
            <person name="Yokota A."/>
            <person name="Donadio S."/>
            <person name="Cavaletti L."/>
            <person name="Monciardini P."/>
        </authorList>
    </citation>
    <scope>NUCLEOTIDE SEQUENCE [LARGE SCALE GENOMIC DNA]</scope>
    <source>
        <strain evidence="1 2">SOSP1-30</strain>
    </source>
</reference>
<sequence length="103" mass="10670">MALACGLVLLSQLDARSSPGDIVWRLELTGLRQALFQSPNNSALLGAAPDEQRGSASGLLATGRILGQSLSIALARALFACLGGSTAGQLLPRDAQRELIAEQ</sequence>
<name>A0ABQ3UZD1_9CHLR</name>
<gene>
    <name evidence="1" type="ORF">KSB_67260</name>
</gene>
<dbReference type="InterPro" id="IPR036259">
    <property type="entry name" value="MFS_trans_sf"/>
</dbReference>
<protein>
    <submittedName>
        <fullName evidence="1">Uncharacterized protein</fullName>
    </submittedName>
</protein>
<dbReference type="EMBL" id="BNJG01000003">
    <property type="protein sequence ID" value="GHO58251.1"/>
    <property type="molecule type" value="Genomic_DNA"/>
</dbReference>
<organism evidence="1 2">
    <name type="scientific">Ktedonobacter robiniae</name>
    <dbReference type="NCBI Taxonomy" id="2778365"/>
    <lineage>
        <taxon>Bacteria</taxon>
        <taxon>Bacillati</taxon>
        <taxon>Chloroflexota</taxon>
        <taxon>Ktedonobacteria</taxon>
        <taxon>Ktedonobacterales</taxon>
        <taxon>Ktedonobacteraceae</taxon>
        <taxon>Ktedonobacter</taxon>
    </lineage>
</organism>
<proteinExistence type="predicted"/>
<keyword evidence="2" id="KW-1185">Reference proteome</keyword>
<evidence type="ECO:0000313" key="1">
    <source>
        <dbReference type="EMBL" id="GHO58251.1"/>
    </source>
</evidence>
<dbReference type="SUPFAM" id="SSF103473">
    <property type="entry name" value="MFS general substrate transporter"/>
    <property type="match status" value="1"/>
</dbReference>
<dbReference type="RefSeq" id="WP_201374581.1">
    <property type="nucleotide sequence ID" value="NZ_BNJG01000003.1"/>
</dbReference>
<comment type="caution">
    <text evidence="1">The sequence shown here is derived from an EMBL/GenBank/DDBJ whole genome shotgun (WGS) entry which is preliminary data.</text>
</comment>